<dbReference type="SMART" id="SM00849">
    <property type="entry name" value="Lactamase_B"/>
    <property type="match status" value="1"/>
</dbReference>
<dbReference type="InterPro" id="IPR036866">
    <property type="entry name" value="RibonucZ/Hydroxyglut_hydro"/>
</dbReference>
<evidence type="ECO:0000259" key="7">
    <source>
        <dbReference type="SMART" id="SM01027"/>
    </source>
</evidence>
<dbReference type="SUPFAM" id="SSF56281">
    <property type="entry name" value="Metallo-hydrolase/oxidoreductase"/>
    <property type="match status" value="1"/>
</dbReference>
<dbReference type="InterPro" id="IPR001279">
    <property type="entry name" value="Metallo-B-lactamas"/>
</dbReference>
<evidence type="ECO:0000313" key="8">
    <source>
        <dbReference type="EMBL" id="KAJ8610686.1"/>
    </source>
</evidence>
<feature type="compositionally biased region" description="Basic and acidic residues" evidence="5">
    <location>
        <begin position="562"/>
        <end position="577"/>
    </location>
</feature>
<dbReference type="SMART" id="SM01027">
    <property type="entry name" value="Beta-Casp"/>
    <property type="match status" value="1"/>
</dbReference>
<evidence type="ECO:0000256" key="3">
    <source>
        <dbReference type="ARBA" id="ARBA00023242"/>
    </source>
</evidence>
<evidence type="ECO:0000313" key="9">
    <source>
        <dbReference type="Proteomes" id="UP001230188"/>
    </source>
</evidence>
<evidence type="ECO:0000256" key="1">
    <source>
        <dbReference type="ARBA" id="ARBA00004123"/>
    </source>
</evidence>
<dbReference type="AlphaFoldDB" id="A0AAD7XLZ9"/>
<keyword evidence="3 4" id="KW-0539">Nucleus</keyword>
<dbReference type="Pfam" id="PF10996">
    <property type="entry name" value="Beta-Casp"/>
    <property type="match status" value="1"/>
</dbReference>
<feature type="region of interest" description="Disordered" evidence="5">
    <location>
        <begin position="551"/>
        <end position="587"/>
    </location>
</feature>
<dbReference type="InterPro" id="IPR025069">
    <property type="entry name" value="Cpsf2_C"/>
</dbReference>
<comment type="similarity">
    <text evidence="4">Belongs to the metallo-beta-lactamase superfamily. RNA-metabolizing metallo-beta-lactamase-like family. CPSF2/YSH1 subfamily.</text>
</comment>
<dbReference type="InterPro" id="IPR027075">
    <property type="entry name" value="CPSF2"/>
</dbReference>
<feature type="compositionally biased region" description="Low complexity" evidence="5">
    <location>
        <begin position="444"/>
        <end position="457"/>
    </location>
</feature>
<protein>
    <recommendedName>
        <fullName evidence="4">Cleavage and polyadenylation specificity factor subunit 2</fullName>
    </recommendedName>
    <alternativeName>
        <fullName evidence="4">Cleavage and polyadenylation specificity factor 100 kDa subunit</fullName>
    </alternativeName>
</protein>
<feature type="compositionally biased region" description="Acidic residues" evidence="5">
    <location>
        <begin position="578"/>
        <end position="587"/>
    </location>
</feature>
<accession>A0AAD7XLZ9</accession>
<gene>
    <name evidence="8" type="ORF">CTAYLR_005669</name>
</gene>
<sequence>MSSSSFFSWVSLHGAESDDAPYGSVLEVGGVRILLDCGSDGAFSPEIAARIAEVSASIDVVLISHHDLRHIGNLALSHARLGLRAPVFATLPCVKLGTMTLYETWLGLRCAKGREEAAARIGTLDEIDEAVQRIRTLRFEQPLELRGKGAGIVITAHRAGYSIGGSAWRVARAGADVVYLVDARHATERHAPAAAIVERPAVLVVDARALDRGVSSVPKREAEEKLVSKALERLRAGGTVLLPVDATTRLVELALVFDEAWRDKKLGGAYDLVIVHAMARTVLELARTQLEWMAPSVQKLDVTKTRPLGLLEARVVTSVEEALQVNAAFPKCILAARAELDYGASAAILRFLAADKNALVLSTSRRFASPTDISWRLPRRWDRGISTPLSGPELEAYVASREAAREQQEREDDLRRRAAELADDLDVLRRKTEEESEEVPPPSSSSKQQPLPSVVEQQDNDDDGGEDRDSIAKKKRRVESLMHNPWFEMSREERAKAHPAIVWMDLFPPRPPEPPSDEYGQPIPTVVLEAIEAAKSTHLGLETREGFDYLLEEGEGRPPPPQKKEEEEERMVSREGDCAYDEGDDNYDPSRWERGLVEIPEPACAVARVDGLDGLCDARSLKNLLARIRPRAVVVAPSPSSRALAAFVADKITPVSHAPDPLVPVDLSDVLGRAPLVDAHLSWALVDKVNKHQLHLGDGFTVARINDAVLIDEDDNKKVLVSVDEIDDADLFFGDDNELPPPPLWVSSKDLVLPALKEKLEAVGVRAEFRAGTLVCAGSVLVRKVDAGNKRQHVRIDGPLCPEYFQVAAVLKTALTLV</sequence>
<dbReference type="Gene3D" id="3.60.15.10">
    <property type="entry name" value="Ribonuclease Z/Hydroxyacylglutathione hydrolase-like"/>
    <property type="match status" value="1"/>
</dbReference>
<comment type="caution">
    <text evidence="8">The sequence shown here is derived from an EMBL/GenBank/DDBJ whole genome shotgun (WGS) entry which is preliminary data.</text>
</comment>
<evidence type="ECO:0000259" key="6">
    <source>
        <dbReference type="SMART" id="SM00849"/>
    </source>
</evidence>
<dbReference type="GO" id="GO:0005847">
    <property type="term" value="C:mRNA cleavage and polyadenylation specificity factor complex"/>
    <property type="evidence" value="ECO:0007669"/>
    <property type="project" value="InterPro"/>
</dbReference>
<name>A0AAD7XLZ9_9STRA</name>
<dbReference type="GO" id="GO:0003723">
    <property type="term" value="F:RNA binding"/>
    <property type="evidence" value="ECO:0007669"/>
    <property type="project" value="UniProtKB-KW"/>
</dbReference>
<dbReference type="InterPro" id="IPR022712">
    <property type="entry name" value="Beta_Casp"/>
</dbReference>
<keyword evidence="2 4" id="KW-0507">mRNA processing</keyword>
<dbReference type="Pfam" id="PF13299">
    <property type="entry name" value="CPSF100_C"/>
    <property type="match status" value="1"/>
</dbReference>
<organism evidence="8 9">
    <name type="scientific">Chrysophaeum taylorii</name>
    <dbReference type="NCBI Taxonomy" id="2483200"/>
    <lineage>
        <taxon>Eukaryota</taxon>
        <taxon>Sar</taxon>
        <taxon>Stramenopiles</taxon>
        <taxon>Ochrophyta</taxon>
        <taxon>Pelagophyceae</taxon>
        <taxon>Pelagomonadales</taxon>
        <taxon>Pelagomonadaceae</taxon>
        <taxon>Chrysophaeum</taxon>
    </lineage>
</organism>
<keyword evidence="9" id="KW-1185">Reference proteome</keyword>
<evidence type="ECO:0000256" key="2">
    <source>
        <dbReference type="ARBA" id="ARBA00022664"/>
    </source>
</evidence>
<dbReference type="Proteomes" id="UP001230188">
    <property type="component" value="Unassembled WGS sequence"/>
</dbReference>
<evidence type="ECO:0000256" key="5">
    <source>
        <dbReference type="SAM" id="MobiDB-lite"/>
    </source>
</evidence>
<reference evidence="8" key="1">
    <citation type="submission" date="2023-01" db="EMBL/GenBank/DDBJ databases">
        <title>Metagenome sequencing of chrysophaentin producing Chrysophaeum taylorii.</title>
        <authorList>
            <person name="Davison J."/>
            <person name="Bewley C."/>
        </authorList>
    </citation>
    <scope>NUCLEOTIDE SEQUENCE</scope>
    <source>
        <strain evidence="8">NIES-1699</strain>
    </source>
</reference>
<proteinExistence type="inferred from homology"/>
<keyword evidence="4" id="KW-0694">RNA-binding</keyword>
<dbReference type="Pfam" id="PF16661">
    <property type="entry name" value="Lactamase_B_6"/>
    <property type="match status" value="1"/>
</dbReference>
<dbReference type="PANTHER" id="PTHR45922:SF1">
    <property type="entry name" value="CLEAVAGE AND POLYADENYLATION SPECIFICITY FACTOR SUBUNIT 2"/>
    <property type="match status" value="1"/>
</dbReference>
<comment type="subcellular location">
    <subcellularLocation>
        <location evidence="1 4">Nucleus</location>
    </subcellularLocation>
</comment>
<feature type="region of interest" description="Disordered" evidence="5">
    <location>
        <begin position="426"/>
        <end position="476"/>
    </location>
</feature>
<feature type="domain" description="Beta-Casp" evidence="7">
    <location>
        <begin position="250"/>
        <end position="367"/>
    </location>
</feature>
<dbReference type="PANTHER" id="PTHR45922">
    <property type="entry name" value="CLEAVAGE AND POLYADENYLATION SPECIFICITY FACTOR SUBUNIT 2"/>
    <property type="match status" value="1"/>
</dbReference>
<dbReference type="EMBL" id="JAQMWT010000096">
    <property type="protein sequence ID" value="KAJ8610686.1"/>
    <property type="molecule type" value="Genomic_DNA"/>
</dbReference>
<dbReference type="GO" id="GO:0006398">
    <property type="term" value="P:mRNA 3'-end processing by stem-loop binding and cleavage"/>
    <property type="evidence" value="ECO:0007669"/>
    <property type="project" value="InterPro"/>
</dbReference>
<evidence type="ECO:0000256" key="4">
    <source>
        <dbReference type="RuleBase" id="RU365006"/>
    </source>
</evidence>
<feature type="domain" description="Metallo-beta-lactamase" evidence="6">
    <location>
        <begin position="20"/>
        <end position="238"/>
    </location>
</feature>